<dbReference type="InterPro" id="IPR003109">
    <property type="entry name" value="GoLoco_motif"/>
</dbReference>
<reference evidence="1" key="1">
    <citation type="journal article" date="2004" name="Nature">
        <title>Genome duplication in the teleost fish Tetraodon nigroviridis reveals the early vertebrate proto-karyotype.</title>
        <authorList>
            <person name="Jaillon O."/>
            <person name="Aury J.-M."/>
            <person name="Brunet F."/>
            <person name="Petit J.-L."/>
            <person name="Stange-Thomann N."/>
            <person name="Mauceli E."/>
            <person name="Bouneau L."/>
            <person name="Fischer C."/>
            <person name="Ozouf-Costaz C."/>
            <person name="Bernot A."/>
            <person name="Nicaud S."/>
            <person name="Jaffe D."/>
            <person name="Fisher S."/>
            <person name="Lutfalla G."/>
            <person name="Dossat C."/>
            <person name="Segurens B."/>
            <person name="Dasilva C."/>
            <person name="Salanoubat M."/>
            <person name="Levy M."/>
            <person name="Boudet N."/>
            <person name="Castellano S."/>
            <person name="Anthouard V."/>
            <person name="Jubin C."/>
            <person name="Castelli V."/>
            <person name="Katinka M."/>
            <person name="Vacherie B."/>
            <person name="Biemont C."/>
            <person name="Skalli Z."/>
            <person name="Cattolico L."/>
            <person name="Poulain J."/>
            <person name="De Berardinis V."/>
            <person name="Cruaud C."/>
            <person name="Duprat S."/>
            <person name="Brottier P."/>
            <person name="Coutanceau J.-P."/>
            <person name="Gouzy J."/>
            <person name="Parra G."/>
            <person name="Lardier G."/>
            <person name="Chapple C."/>
            <person name="McKernan K.J."/>
            <person name="McEwan P."/>
            <person name="Bosak S."/>
            <person name="Kellis M."/>
            <person name="Volff J.-N."/>
            <person name="Guigo R."/>
            <person name="Zody M.C."/>
            <person name="Mesirov J."/>
            <person name="Lindblad-Toh K."/>
            <person name="Birren B."/>
            <person name="Nusbaum C."/>
            <person name="Kahn D."/>
            <person name="Robinson-Rechavi M."/>
            <person name="Laudet V."/>
            <person name="Schachter V."/>
            <person name="Quetier F."/>
            <person name="Saurin W."/>
            <person name="Scarpelli C."/>
            <person name="Wincker P."/>
            <person name="Lander E.S."/>
            <person name="Weissenbach J."/>
            <person name="Roest Crollius H."/>
        </authorList>
    </citation>
    <scope>NUCLEOTIDE SEQUENCE [LARGE SCALE GENOMIC DNA]</scope>
</reference>
<dbReference type="KEGG" id="tng:GSTEN00006633G001"/>
<gene>
    <name evidence="1" type="ORF">GSTENG00006633001</name>
</gene>
<dbReference type="PANTHER" id="PTHR47503">
    <property type="entry name" value="PURKINJE CELL PROTEIN 2"/>
    <property type="match status" value="1"/>
</dbReference>
<name>Q4T5U5_TETNG</name>
<feature type="non-terminal residue" evidence="1">
    <location>
        <position position="78"/>
    </location>
</feature>
<dbReference type="AlphaFoldDB" id="Q4T5U5"/>
<dbReference type="EMBL" id="CAAE01009104">
    <property type="protein sequence ID" value="CAF91737.1"/>
    <property type="molecule type" value="Genomic_DNA"/>
</dbReference>
<protein>
    <submittedName>
        <fullName evidence="1">(spotted green pufferfish) hypothetical protein</fullName>
    </submittedName>
</protein>
<evidence type="ECO:0000313" key="1">
    <source>
        <dbReference type="EMBL" id="CAF91737.1"/>
    </source>
</evidence>
<accession>Q4T5U5</accession>
<dbReference type="GO" id="GO:0005085">
    <property type="term" value="F:guanyl-nucleotide exchange factor activity"/>
    <property type="evidence" value="ECO:0007669"/>
    <property type="project" value="InterPro"/>
</dbReference>
<sequence length="78" mass="8802">EQDKFMDIICNGQRGSMEDQRCSLDSCRSAPCTPQHTRKSPTEEKHSENEKFFSLIANSQGQRLDDQRVSLSSLPGIT</sequence>
<dbReference type="Gene3D" id="1.25.40.10">
    <property type="entry name" value="Tetratricopeptide repeat domain"/>
    <property type="match status" value="1"/>
</dbReference>
<dbReference type="OrthoDB" id="286233at2759"/>
<dbReference type="PANTHER" id="PTHR47503:SF1">
    <property type="entry name" value="PURKINJE CELL PROTEIN 2 HOMOLOG"/>
    <property type="match status" value="1"/>
</dbReference>
<feature type="non-terminal residue" evidence="1">
    <location>
        <position position="1"/>
    </location>
</feature>
<organism evidence="1">
    <name type="scientific">Tetraodon nigroviridis</name>
    <name type="common">Spotted green pufferfish</name>
    <name type="synonym">Chelonodon nigroviridis</name>
    <dbReference type="NCBI Taxonomy" id="99883"/>
    <lineage>
        <taxon>Eukaryota</taxon>
        <taxon>Metazoa</taxon>
        <taxon>Chordata</taxon>
        <taxon>Craniata</taxon>
        <taxon>Vertebrata</taxon>
        <taxon>Euteleostomi</taxon>
        <taxon>Actinopterygii</taxon>
        <taxon>Neopterygii</taxon>
        <taxon>Teleostei</taxon>
        <taxon>Neoteleostei</taxon>
        <taxon>Acanthomorphata</taxon>
        <taxon>Eupercaria</taxon>
        <taxon>Tetraodontiformes</taxon>
        <taxon>Tetradontoidea</taxon>
        <taxon>Tetraodontidae</taxon>
        <taxon>Tetraodon</taxon>
    </lineage>
</organism>
<dbReference type="InterPro" id="IPR011990">
    <property type="entry name" value="TPR-like_helical_dom_sf"/>
</dbReference>
<dbReference type="SMART" id="SM00390">
    <property type="entry name" value="GoLoco"/>
    <property type="match status" value="2"/>
</dbReference>
<dbReference type="Pfam" id="PF02188">
    <property type="entry name" value="GoLoco"/>
    <property type="match status" value="1"/>
</dbReference>
<dbReference type="PROSITE" id="PS50877">
    <property type="entry name" value="GOLOCO"/>
    <property type="match status" value="1"/>
</dbReference>
<reference evidence="1" key="2">
    <citation type="submission" date="2004-02" db="EMBL/GenBank/DDBJ databases">
        <authorList>
            <consortium name="Genoscope"/>
            <consortium name="Whitehead Institute Centre for Genome Research"/>
        </authorList>
    </citation>
    <scope>NUCLEOTIDE SEQUENCE</scope>
</reference>
<proteinExistence type="predicted"/>
<comment type="caution">
    <text evidence="1">The sequence shown here is derived from an EMBL/GenBank/DDBJ whole genome shotgun (WGS) entry which is preliminary data.</text>
</comment>
<dbReference type="InterPro" id="IPR042168">
    <property type="entry name" value="Pcp2"/>
</dbReference>